<feature type="domain" description="Histidine kinase/HSP90-like ATPase" evidence="3">
    <location>
        <begin position="15"/>
        <end position="110"/>
    </location>
</feature>
<dbReference type="Pfam" id="PF13581">
    <property type="entry name" value="HATPase_c_2"/>
    <property type="match status" value="1"/>
</dbReference>
<evidence type="ECO:0000259" key="3">
    <source>
        <dbReference type="Pfam" id="PF13581"/>
    </source>
</evidence>
<dbReference type="SUPFAM" id="SSF55874">
    <property type="entry name" value="ATPase domain of HSP90 chaperone/DNA topoisomerase II/histidine kinase"/>
    <property type="match status" value="1"/>
</dbReference>
<evidence type="ECO:0000313" key="4">
    <source>
        <dbReference type="EMBL" id="QOV47795.1"/>
    </source>
</evidence>
<feature type="transmembrane region" description="Helical" evidence="2">
    <location>
        <begin position="151"/>
        <end position="170"/>
    </location>
</feature>
<sequence length="172" mass="18730">MVAEDGTPVATRCFPREAQSVAVARQFVHLALVELKLPDLADWAELITSELASNAVRHARHDSFRVTVRRLGATRVRVAVIDKSRDLPELVAPCDDDEHGRGLALVDAFSAQWGTDPLNWGKRVWADLESPGLEETPAPNVPIYTHRGAQVIYVLIVVAVTALITAGVAAQH</sequence>
<keyword evidence="2" id="KW-0812">Transmembrane</keyword>
<dbReference type="PANTHER" id="PTHR35526:SF3">
    <property type="entry name" value="ANTI-SIGMA-F FACTOR RSBW"/>
    <property type="match status" value="1"/>
</dbReference>
<dbReference type="EMBL" id="CP063374">
    <property type="protein sequence ID" value="QOV47795.1"/>
    <property type="molecule type" value="Genomic_DNA"/>
</dbReference>
<dbReference type="GO" id="GO:0005524">
    <property type="term" value="F:ATP binding"/>
    <property type="evidence" value="ECO:0007669"/>
    <property type="project" value="UniProtKB-KW"/>
</dbReference>
<dbReference type="PANTHER" id="PTHR35526">
    <property type="entry name" value="ANTI-SIGMA-F FACTOR RSBW-RELATED"/>
    <property type="match status" value="1"/>
</dbReference>
<evidence type="ECO:0000313" key="5">
    <source>
        <dbReference type="Proteomes" id="UP000594008"/>
    </source>
</evidence>
<keyword evidence="5" id="KW-1185">Reference proteome</keyword>
<dbReference type="CDD" id="cd16936">
    <property type="entry name" value="HATPase_RsbW-like"/>
    <property type="match status" value="1"/>
</dbReference>
<reference evidence="4 5" key="1">
    <citation type="submission" date="2020-10" db="EMBL/GenBank/DDBJ databases">
        <title>Streptomyces chromofuscus complate genome analysis.</title>
        <authorList>
            <person name="Anwar N."/>
        </authorList>
    </citation>
    <scope>NUCLEOTIDE SEQUENCE [LARGE SCALE GENOMIC DNA]</scope>
    <source>
        <strain evidence="4 5">DSM 40273</strain>
    </source>
</reference>
<keyword evidence="1" id="KW-0418">Kinase</keyword>
<accession>A0A7M2TIM9</accession>
<keyword evidence="4" id="KW-0547">Nucleotide-binding</keyword>
<evidence type="ECO:0000256" key="2">
    <source>
        <dbReference type="SAM" id="Phobius"/>
    </source>
</evidence>
<keyword evidence="2" id="KW-1133">Transmembrane helix</keyword>
<dbReference type="InterPro" id="IPR036890">
    <property type="entry name" value="HATPase_C_sf"/>
</dbReference>
<dbReference type="Gene3D" id="3.30.565.10">
    <property type="entry name" value="Histidine kinase-like ATPase, C-terminal domain"/>
    <property type="match status" value="1"/>
</dbReference>
<keyword evidence="2" id="KW-0472">Membrane</keyword>
<name>A0A7M2TIM9_STRCW</name>
<keyword evidence="1" id="KW-0723">Serine/threonine-protein kinase</keyword>
<dbReference type="InterPro" id="IPR003594">
    <property type="entry name" value="HATPase_dom"/>
</dbReference>
<evidence type="ECO:0000256" key="1">
    <source>
        <dbReference type="ARBA" id="ARBA00022527"/>
    </source>
</evidence>
<organism evidence="4 5">
    <name type="scientific">Streptomyces chromofuscus</name>
    <dbReference type="NCBI Taxonomy" id="42881"/>
    <lineage>
        <taxon>Bacteria</taxon>
        <taxon>Bacillati</taxon>
        <taxon>Actinomycetota</taxon>
        <taxon>Actinomycetes</taxon>
        <taxon>Kitasatosporales</taxon>
        <taxon>Streptomycetaceae</taxon>
        <taxon>Streptomyces</taxon>
    </lineage>
</organism>
<proteinExistence type="predicted"/>
<keyword evidence="4" id="KW-0067">ATP-binding</keyword>
<dbReference type="KEGG" id="schf:IPT68_26960"/>
<gene>
    <name evidence="4" type="ORF">IPT68_26960</name>
</gene>
<dbReference type="InterPro" id="IPR050267">
    <property type="entry name" value="Anti-sigma-factor_SerPK"/>
</dbReference>
<protein>
    <submittedName>
        <fullName evidence="4">ATP-binding protein</fullName>
    </submittedName>
</protein>
<dbReference type="AlphaFoldDB" id="A0A7M2TIM9"/>
<keyword evidence="1" id="KW-0808">Transferase</keyword>
<dbReference type="GO" id="GO:0004674">
    <property type="term" value="F:protein serine/threonine kinase activity"/>
    <property type="evidence" value="ECO:0007669"/>
    <property type="project" value="UniProtKB-KW"/>
</dbReference>
<dbReference type="Proteomes" id="UP000594008">
    <property type="component" value="Chromosome"/>
</dbReference>